<dbReference type="InterPro" id="IPR003560">
    <property type="entry name" value="DHB_DH"/>
</dbReference>
<evidence type="ECO:0000256" key="7">
    <source>
        <dbReference type="ARBA" id="ARBA00067530"/>
    </source>
</evidence>
<dbReference type="Proteomes" id="UP000325161">
    <property type="component" value="Chromosome"/>
</dbReference>
<keyword evidence="4" id="KW-0520">NAD</keyword>
<dbReference type="PRINTS" id="PR01397">
    <property type="entry name" value="DHBDHDRGNASE"/>
</dbReference>
<dbReference type="PANTHER" id="PTHR24321:SF13">
    <property type="entry name" value="2,3-DIHYDRO-2,3-DIHYDROXYBENZOATE DEHYDROGENASE"/>
    <property type="match status" value="1"/>
</dbReference>
<comment type="catalytic activity">
    <reaction evidence="5">
        <text>(2S,3S)-2,3-dihydroxy-2,3-dihydrobenzoate + NAD(+) = 2,3-dihydroxybenzoate + NADH + H(+)</text>
        <dbReference type="Rhea" id="RHEA:23824"/>
        <dbReference type="ChEBI" id="CHEBI:15378"/>
        <dbReference type="ChEBI" id="CHEBI:36654"/>
        <dbReference type="ChEBI" id="CHEBI:57540"/>
        <dbReference type="ChEBI" id="CHEBI:57945"/>
        <dbReference type="ChEBI" id="CHEBI:58764"/>
        <dbReference type="EC" id="1.3.1.28"/>
    </reaction>
</comment>
<evidence type="ECO:0000256" key="9">
    <source>
        <dbReference type="SAM" id="MobiDB-lite"/>
    </source>
</evidence>
<evidence type="ECO:0000256" key="3">
    <source>
        <dbReference type="ARBA" id="ARBA00023002"/>
    </source>
</evidence>
<sequence length="287" mass="29978">MPDDNGEDSIAKPGEPAANDRIVPHTRPIVGDFAESRVLVTGAASGIGAAVVRALLAQGARVAALDLDELGLETLRTEAAPGQLHLATVDVSDSAAVDRAVVEAEAAIGHLDKLACVAGVLQMGKIVDLSDEQWARPFAVNATGTFNVCRAVARGMIERRSGSIVNISSNAAGTPRTGMGAYAASKAAVSQLTRCLALELAEYGIRCNIVSPGSTDTEMQRAMWREGSSRETVIEGSLAGYRLGIPLRQIATPEEVAESVLFLLSDRASHITLHDLRVDGGATLDQG</sequence>
<dbReference type="GO" id="GO:0008667">
    <property type="term" value="F:2,3-dihydro-2,3-dihydroxybenzoate dehydrogenase activity"/>
    <property type="evidence" value="ECO:0007669"/>
    <property type="project" value="UniProtKB-UniRule"/>
</dbReference>
<organism evidence="10 11">
    <name type="scientific">Pigmentiphaga aceris</name>
    <dbReference type="NCBI Taxonomy" id="1940612"/>
    <lineage>
        <taxon>Bacteria</taxon>
        <taxon>Pseudomonadati</taxon>
        <taxon>Pseudomonadota</taxon>
        <taxon>Betaproteobacteria</taxon>
        <taxon>Burkholderiales</taxon>
        <taxon>Alcaligenaceae</taxon>
        <taxon>Pigmentiphaga</taxon>
    </lineage>
</organism>
<dbReference type="InterPro" id="IPR036291">
    <property type="entry name" value="NAD(P)-bd_dom_sf"/>
</dbReference>
<dbReference type="OrthoDB" id="156828at2"/>
<keyword evidence="3 10" id="KW-0560">Oxidoreductase</keyword>
<dbReference type="PANTHER" id="PTHR24321">
    <property type="entry name" value="DEHYDROGENASES, SHORT CHAIN"/>
    <property type="match status" value="1"/>
</dbReference>
<dbReference type="PRINTS" id="PR00080">
    <property type="entry name" value="SDRFAMILY"/>
</dbReference>
<dbReference type="Gene3D" id="3.40.50.720">
    <property type="entry name" value="NAD(P)-binding Rossmann-like Domain"/>
    <property type="match status" value="1"/>
</dbReference>
<dbReference type="SUPFAM" id="SSF51735">
    <property type="entry name" value="NAD(P)-binding Rossmann-fold domains"/>
    <property type="match status" value="1"/>
</dbReference>
<dbReference type="EC" id="1.3.1.28" evidence="6 8"/>
<evidence type="ECO:0000256" key="5">
    <source>
        <dbReference type="ARBA" id="ARBA00052874"/>
    </source>
</evidence>
<dbReference type="EMBL" id="CP043046">
    <property type="protein sequence ID" value="QEI09562.1"/>
    <property type="molecule type" value="Genomic_DNA"/>
</dbReference>
<name>A0A5C0B4I2_9BURK</name>
<evidence type="ECO:0000256" key="6">
    <source>
        <dbReference type="ARBA" id="ARBA00066334"/>
    </source>
</evidence>
<comment type="similarity">
    <text evidence="2">Belongs to the short-chain dehydrogenases/reductases (SDR) family.</text>
</comment>
<gene>
    <name evidence="10" type="ORF">FXN63_25615</name>
</gene>
<evidence type="ECO:0000256" key="8">
    <source>
        <dbReference type="NCBIfam" id="TIGR04316"/>
    </source>
</evidence>
<proteinExistence type="inferred from homology"/>
<dbReference type="GO" id="GO:0019290">
    <property type="term" value="P:siderophore biosynthetic process"/>
    <property type="evidence" value="ECO:0007669"/>
    <property type="project" value="InterPro"/>
</dbReference>
<dbReference type="Pfam" id="PF13561">
    <property type="entry name" value="adh_short_C2"/>
    <property type="match status" value="1"/>
</dbReference>
<dbReference type="NCBIfam" id="TIGR04316">
    <property type="entry name" value="dhbA_paeA"/>
    <property type="match status" value="1"/>
</dbReference>
<evidence type="ECO:0000313" key="11">
    <source>
        <dbReference type="Proteomes" id="UP000325161"/>
    </source>
</evidence>
<feature type="region of interest" description="Disordered" evidence="9">
    <location>
        <begin position="1"/>
        <end position="23"/>
    </location>
</feature>
<evidence type="ECO:0000313" key="10">
    <source>
        <dbReference type="EMBL" id="QEI09562.1"/>
    </source>
</evidence>
<dbReference type="PROSITE" id="PS00061">
    <property type="entry name" value="ADH_SHORT"/>
    <property type="match status" value="1"/>
</dbReference>
<accession>A0A5C0B4I2</accession>
<dbReference type="InterPro" id="IPR002347">
    <property type="entry name" value="SDR_fam"/>
</dbReference>
<dbReference type="KEGG" id="pacr:FXN63_25615"/>
<dbReference type="FunFam" id="3.40.50.720:FF:000160">
    <property type="entry name" value="2,3-dihydro-2,3-dihydroxybenzoate dehydrogenase"/>
    <property type="match status" value="1"/>
</dbReference>
<keyword evidence="11" id="KW-1185">Reference proteome</keyword>
<evidence type="ECO:0000256" key="1">
    <source>
        <dbReference type="ARBA" id="ARBA00004924"/>
    </source>
</evidence>
<reference evidence="10 11" key="1">
    <citation type="submission" date="2019-08" db="EMBL/GenBank/DDBJ databases">
        <title>Amphibian skin-associated Pigmentiphaga: genome sequence and occurrence across geography and hosts.</title>
        <authorList>
            <person name="Bletz M.C."/>
            <person name="Bunk B."/>
            <person name="Sproeer C."/>
            <person name="Biwer P."/>
            <person name="Reiter S."/>
            <person name="Rabemananjara F.C.E."/>
            <person name="Schulz S."/>
            <person name="Overmann J."/>
            <person name="Vences M."/>
        </authorList>
    </citation>
    <scope>NUCLEOTIDE SEQUENCE [LARGE SCALE GENOMIC DNA]</scope>
    <source>
        <strain evidence="10 11">Mada1488</strain>
    </source>
</reference>
<dbReference type="InterPro" id="IPR020904">
    <property type="entry name" value="Sc_DH/Rdtase_CS"/>
</dbReference>
<dbReference type="NCBIfam" id="NF006074">
    <property type="entry name" value="PRK08220.1"/>
    <property type="match status" value="1"/>
</dbReference>
<evidence type="ECO:0000256" key="4">
    <source>
        <dbReference type="ARBA" id="ARBA00023027"/>
    </source>
</evidence>
<evidence type="ECO:0000256" key="2">
    <source>
        <dbReference type="ARBA" id="ARBA00006484"/>
    </source>
</evidence>
<comment type="pathway">
    <text evidence="1">Siderophore biosynthesis.</text>
</comment>
<protein>
    <recommendedName>
        <fullName evidence="7 8">2,3-dihydro-2,3-dihydroxybenzoate dehydrogenase</fullName>
        <ecNumber evidence="6 8">1.3.1.28</ecNumber>
    </recommendedName>
</protein>
<dbReference type="AlphaFoldDB" id="A0A5C0B4I2"/>